<comment type="similarity">
    <text evidence="1">Belongs to the peptidase M16 family.</text>
</comment>
<evidence type="ECO:0000256" key="1">
    <source>
        <dbReference type="ARBA" id="ARBA00007261"/>
    </source>
</evidence>
<organism evidence="4 5">
    <name type="scientific">Candidatus Danuiimicrobium aquiferis</name>
    <dbReference type="NCBI Taxonomy" id="1801832"/>
    <lineage>
        <taxon>Bacteria</taxon>
        <taxon>Pseudomonadati</taxon>
        <taxon>Candidatus Omnitrophota</taxon>
        <taxon>Candidatus Danuiimicrobium</taxon>
    </lineage>
</organism>
<dbReference type="Proteomes" id="UP000178187">
    <property type="component" value="Unassembled WGS sequence"/>
</dbReference>
<evidence type="ECO:0000259" key="3">
    <source>
        <dbReference type="Pfam" id="PF05193"/>
    </source>
</evidence>
<evidence type="ECO:0000259" key="2">
    <source>
        <dbReference type="Pfam" id="PF00675"/>
    </source>
</evidence>
<dbReference type="PANTHER" id="PTHR11851">
    <property type="entry name" value="METALLOPROTEASE"/>
    <property type="match status" value="1"/>
</dbReference>
<feature type="domain" description="Peptidase M16 N-terminal" evidence="2">
    <location>
        <begin position="589"/>
        <end position="668"/>
    </location>
</feature>
<sequence>MKRKSFLLSTIFICFVGVYSSCRSNFDFLVSDYRFVREVGGVREYELQSNGLRVLLAEDHSIPVATVMMTYRVGSRNEPEGLRGATHVFEHVMFKGTEKYNKTRGTSIPQVLDRIGALMNASTWSDYTSYYEILSSDGLPLVLDIEADRMRGLLLEKSGLDSERRVVLSEFDHLENSPLVILDHAVQKEAFLKHPYRFPVIGLRTDIENVTVRDLRNFYDTYYWPNNAVLAVAGDFKEGDLLQKIINLYGKIPHSPKTIPEPHIPEPEQQGRRFVRVEKEDRINAVSMVYKSPRGQDPDTIVLDLISEILSRGKVSRLYRALVDEGLATEAGAEVANRYDPEFFEIQAILSEKAVHQEVEERILKVLDDVKAGGVTKDELEWAKNNIRAHAAYARDGSFAFVQMLSEFIGSGEWSYFEEYLSRIQNVLLADIKRVANQYFVFERLTAGYLVSKKTVPLVSIINSDNTFFPQTNGIDEHIKKSAGENAVMVVGQSASDLSFPRKRESMDPRLQHAGMTDGGTVDNASTLKNSDRISCRLTDRMRIEYINGIKIIRVKTGVRDVVTIAGSFAGGGTAYSENKMIPTLTVEMLDKGTQGRDQFEISRLLTNVGAEISFYYDEERAGFNVRCLKKDIALVMELLADELRNPLFDAKEFEKQKVRREVSIREQMSSAPEQAAIYFSRAVYSPVHPHYKISLEEELKELSNISVNDVRKFYKMNYGSQNMVFSAVGDVEFGEFKKIAEKYFGDWEMKNNPEQTDGKVAVNGEGIRKVISIPDKPKVDVILGHGLPLDRKSEDFLPVYLSNLVLGGPFSSRLVSTVRDEKGLTYAIQSKISGVEKGIQGDWRIHLILNPDNLEQGINETKKQIELFQKNGVTQTELDQIKQTVAGEFKVSLSTTGGFSAQILRSEELGLGVGYLDQFLDLINQVTLDQANQAIRKYLHPEALHVVIAGSVEGEIKREKIKPNVQIPMTKKNFNVSNP</sequence>
<evidence type="ECO:0000313" key="4">
    <source>
        <dbReference type="EMBL" id="OGW95165.1"/>
    </source>
</evidence>
<feature type="domain" description="Peptidase M16 C-terminal" evidence="3">
    <location>
        <begin position="705"/>
        <end position="885"/>
    </location>
</feature>
<name>A0A1G1KQQ9_9BACT</name>
<dbReference type="EMBL" id="MHFR01000068">
    <property type="protein sequence ID" value="OGW95165.1"/>
    <property type="molecule type" value="Genomic_DNA"/>
</dbReference>
<dbReference type="InterPro" id="IPR011249">
    <property type="entry name" value="Metalloenz_LuxS/M16"/>
</dbReference>
<dbReference type="GO" id="GO:0046872">
    <property type="term" value="F:metal ion binding"/>
    <property type="evidence" value="ECO:0007669"/>
    <property type="project" value="InterPro"/>
</dbReference>
<comment type="caution">
    <text evidence="4">The sequence shown here is derived from an EMBL/GenBank/DDBJ whole genome shotgun (WGS) entry which is preliminary data.</text>
</comment>
<dbReference type="SUPFAM" id="SSF63411">
    <property type="entry name" value="LuxS/MPP-like metallohydrolase"/>
    <property type="match status" value="4"/>
</dbReference>
<proteinExistence type="inferred from homology"/>
<dbReference type="Gene3D" id="3.30.830.10">
    <property type="entry name" value="Metalloenzyme, LuxS/M16 peptidase-like"/>
    <property type="match status" value="4"/>
</dbReference>
<reference evidence="4 5" key="1">
    <citation type="journal article" date="2016" name="Nat. Commun.">
        <title>Thousands of microbial genomes shed light on interconnected biogeochemical processes in an aquifer system.</title>
        <authorList>
            <person name="Anantharaman K."/>
            <person name="Brown C.T."/>
            <person name="Hug L.A."/>
            <person name="Sharon I."/>
            <person name="Castelle C.J."/>
            <person name="Probst A.J."/>
            <person name="Thomas B.C."/>
            <person name="Singh A."/>
            <person name="Wilkins M.J."/>
            <person name="Karaoz U."/>
            <person name="Brodie E.L."/>
            <person name="Williams K.H."/>
            <person name="Hubbard S.S."/>
            <person name="Banfield J.F."/>
        </authorList>
    </citation>
    <scope>NUCLEOTIDE SEQUENCE [LARGE SCALE GENOMIC DNA]</scope>
</reference>
<dbReference type="Pfam" id="PF00675">
    <property type="entry name" value="Peptidase_M16"/>
    <property type="match status" value="2"/>
</dbReference>
<feature type="domain" description="Peptidase M16 C-terminal" evidence="3">
    <location>
        <begin position="209"/>
        <end position="386"/>
    </location>
</feature>
<dbReference type="PANTHER" id="PTHR11851:SF49">
    <property type="entry name" value="MITOCHONDRIAL-PROCESSING PEPTIDASE SUBUNIT ALPHA"/>
    <property type="match status" value="1"/>
</dbReference>
<evidence type="ECO:0000313" key="5">
    <source>
        <dbReference type="Proteomes" id="UP000178187"/>
    </source>
</evidence>
<dbReference type="InterPro" id="IPR007863">
    <property type="entry name" value="Peptidase_M16_C"/>
</dbReference>
<dbReference type="InterPro" id="IPR050361">
    <property type="entry name" value="MPP/UQCRC_Complex"/>
</dbReference>
<dbReference type="AlphaFoldDB" id="A0A1G1KQQ9"/>
<dbReference type="InterPro" id="IPR011765">
    <property type="entry name" value="Pept_M16_N"/>
</dbReference>
<dbReference type="Pfam" id="PF05193">
    <property type="entry name" value="Peptidase_M16_C"/>
    <property type="match status" value="2"/>
</dbReference>
<protein>
    <recommendedName>
        <fullName evidence="6">Peptidase M16</fullName>
    </recommendedName>
</protein>
<feature type="domain" description="Peptidase M16 N-terminal" evidence="2">
    <location>
        <begin position="53"/>
        <end position="197"/>
    </location>
</feature>
<gene>
    <name evidence="4" type="ORF">A3G33_04345</name>
</gene>
<accession>A0A1G1KQQ9</accession>
<evidence type="ECO:0008006" key="6">
    <source>
        <dbReference type="Google" id="ProtNLM"/>
    </source>
</evidence>